<name>A0A5S9WYA9_ARATH</name>
<dbReference type="InterPro" id="IPR005174">
    <property type="entry name" value="KIB1-4_b-propeller"/>
</dbReference>
<evidence type="ECO:0000313" key="3">
    <source>
        <dbReference type="Proteomes" id="UP000434276"/>
    </source>
</evidence>
<dbReference type="PROSITE" id="PS50181">
    <property type="entry name" value="FBOX"/>
    <property type="match status" value="1"/>
</dbReference>
<evidence type="ECO:0000259" key="1">
    <source>
        <dbReference type="PROSITE" id="PS50181"/>
    </source>
</evidence>
<sequence length="216" mass="25229">METLNPLTLSELPHDLLRNIFKRLSFADFHRAKIVCSTWNSISKQTAPPKTKSLWLILFPQGEDSCVLYNPDEDMIYKSERDFSGIRFLANHENWFLVIDSKSNLFIIDVFSENRIDLPPLESLMSDNFTFERLGDNKFKWQVTNYLPEQDLIISYQTSEDLSGLLWVDKKTIATLLPIARKVMIITVTLNYDSFSTIRFKEYPILYSMVSFFTSL</sequence>
<gene>
    <name evidence="2" type="ORF">C24_LOCUS7690</name>
</gene>
<dbReference type="ExpressionAtlas" id="A0A5S9WYA9">
    <property type="expression patterns" value="baseline"/>
</dbReference>
<dbReference type="Pfam" id="PF00646">
    <property type="entry name" value="F-box"/>
    <property type="match status" value="1"/>
</dbReference>
<organism evidence="2 3">
    <name type="scientific">Arabidopsis thaliana</name>
    <name type="common">Mouse-ear cress</name>
    <dbReference type="NCBI Taxonomy" id="3702"/>
    <lineage>
        <taxon>Eukaryota</taxon>
        <taxon>Viridiplantae</taxon>
        <taxon>Streptophyta</taxon>
        <taxon>Embryophyta</taxon>
        <taxon>Tracheophyta</taxon>
        <taxon>Spermatophyta</taxon>
        <taxon>Magnoliopsida</taxon>
        <taxon>eudicotyledons</taxon>
        <taxon>Gunneridae</taxon>
        <taxon>Pentapetalae</taxon>
        <taxon>rosids</taxon>
        <taxon>malvids</taxon>
        <taxon>Brassicales</taxon>
        <taxon>Brassicaceae</taxon>
        <taxon>Camelineae</taxon>
        <taxon>Arabidopsis</taxon>
    </lineage>
</organism>
<dbReference type="InterPro" id="IPR001810">
    <property type="entry name" value="F-box_dom"/>
</dbReference>
<evidence type="ECO:0000313" key="2">
    <source>
        <dbReference type="EMBL" id="CAA0361334.1"/>
    </source>
</evidence>
<feature type="domain" description="F-box" evidence="1">
    <location>
        <begin position="6"/>
        <end position="58"/>
    </location>
</feature>
<accession>A0A5S9WYA9</accession>
<proteinExistence type="predicted"/>
<dbReference type="CDD" id="cd09917">
    <property type="entry name" value="F-box_SF"/>
    <property type="match status" value="1"/>
</dbReference>
<protein>
    <recommendedName>
        <fullName evidence="1">F-box domain-containing protein</fullName>
    </recommendedName>
</protein>
<dbReference type="EMBL" id="CACSHJ010000088">
    <property type="protein sequence ID" value="CAA0361334.1"/>
    <property type="molecule type" value="Genomic_DNA"/>
</dbReference>
<dbReference type="InterPro" id="IPR050942">
    <property type="entry name" value="F-box_BR-signaling"/>
</dbReference>
<dbReference type="PANTHER" id="PTHR44259">
    <property type="entry name" value="OS07G0183000 PROTEIN-RELATED"/>
    <property type="match status" value="1"/>
</dbReference>
<dbReference type="InterPro" id="IPR036047">
    <property type="entry name" value="F-box-like_dom_sf"/>
</dbReference>
<dbReference type="OrthoDB" id="1112927at2759"/>
<dbReference type="Pfam" id="PF03478">
    <property type="entry name" value="Beta-prop_KIB1-4"/>
    <property type="match status" value="1"/>
</dbReference>
<dbReference type="AlphaFoldDB" id="A0A5S9WYA9"/>
<dbReference type="Gene3D" id="1.20.1280.50">
    <property type="match status" value="1"/>
</dbReference>
<dbReference type="SMART" id="SM00256">
    <property type="entry name" value="FBOX"/>
    <property type="match status" value="1"/>
</dbReference>
<dbReference type="Proteomes" id="UP000434276">
    <property type="component" value="Unassembled WGS sequence"/>
</dbReference>
<dbReference type="PANTHER" id="PTHR44259:SF31">
    <property type="entry name" value="F-BOX FAMILY PROTEIN"/>
    <property type="match status" value="1"/>
</dbReference>
<reference evidence="2 3" key="1">
    <citation type="submission" date="2019-12" db="EMBL/GenBank/DDBJ databases">
        <authorList>
            <person name="Jiao W.-B."/>
            <person name="Schneeberger K."/>
        </authorList>
    </citation>
    <scope>NUCLEOTIDE SEQUENCE [LARGE SCALE GENOMIC DNA]</scope>
    <source>
        <strain evidence="3">cv. C24</strain>
    </source>
</reference>
<dbReference type="SUPFAM" id="SSF81383">
    <property type="entry name" value="F-box domain"/>
    <property type="match status" value="1"/>
</dbReference>